<evidence type="ECO:0000313" key="2">
    <source>
        <dbReference type="EMBL" id="OJT09801.1"/>
    </source>
</evidence>
<evidence type="ECO:0000256" key="1">
    <source>
        <dbReference type="SAM" id="MobiDB-lite"/>
    </source>
</evidence>
<gene>
    <name evidence="2" type="ORF">TRAPUB_13760</name>
</gene>
<dbReference type="AlphaFoldDB" id="A0A1M2VQC1"/>
<keyword evidence="3" id="KW-1185">Reference proteome</keyword>
<accession>A0A1M2VQC1</accession>
<name>A0A1M2VQC1_TRAPU</name>
<organism evidence="2 3">
    <name type="scientific">Trametes pubescens</name>
    <name type="common">White-rot fungus</name>
    <dbReference type="NCBI Taxonomy" id="154538"/>
    <lineage>
        <taxon>Eukaryota</taxon>
        <taxon>Fungi</taxon>
        <taxon>Dikarya</taxon>
        <taxon>Basidiomycota</taxon>
        <taxon>Agaricomycotina</taxon>
        <taxon>Agaricomycetes</taxon>
        <taxon>Polyporales</taxon>
        <taxon>Polyporaceae</taxon>
        <taxon>Trametes</taxon>
    </lineage>
</organism>
<sequence>MTRPPVYPAPHIRAATDVHAVTPPSVQPNHCYRPPRSHERFQQRPYLPPAPSHMATPPKPESVGAKQAFAPSRHYDTRHHYHDARFQPYPRPIPRFLNENEQDLDTCILPPDGSARDQLEQAGDDAHQVHTFERHDVELRGYDGRPFALSQPDRGAAFEVGTVYPSYASTSTGKVIYPRSLGNPIVNDPTPYGASRPPEQRARIRVDAGALHSPSYLAAAYPETYNSSTNPGAASHCARAASTPPFVTATDAPHRVVEAVNTGLVHTPIEPPLPIQFSTVQQQACPTPPPDRPTSPRQFRWVLSEPDDLHATAYYRLSIIDSEHEISLQKDQISDHDVDILAPKQAVFGYPDAKLYPQDAHVPDLSASRVRACNPDPHRVSGVPATGRRSDHPKLTVESSMHNNRQGANGELSHNTIPVQKTPPARGSPLCIEQAGGAHVHPAPYPTQTSQYQGIALCSHSTIVTGGAVMTCPVPLKLGRASAVSPIHERGYDSTGSLCDYSVQEHEPSPNRRLPYTFPRGTFTQPLPHISQLQMANFSVDIPHD</sequence>
<reference evidence="2 3" key="1">
    <citation type="submission" date="2016-10" db="EMBL/GenBank/DDBJ databases">
        <title>Genome sequence of the basidiomycete white-rot fungus Trametes pubescens.</title>
        <authorList>
            <person name="Makela M.R."/>
            <person name="Granchi Z."/>
            <person name="Peng M."/>
            <person name="De Vries R.P."/>
            <person name="Grigoriev I."/>
            <person name="Riley R."/>
            <person name="Hilden K."/>
        </authorList>
    </citation>
    <scope>NUCLEOTIDE SEQUENCE [LARGE SCALE GENOMIC DNA]</scope>
    <source>
        <strain evidence="2 3">FBCC735</strain>
    </source>
</reference>
<dbReference type="Proteomes" id="UP000184267">
    <property type="component" value="Unassembled WGS sequence"/>
</dbReference>
<protein>
    <submittedName>
        <fullName evidence="2">Uncharacterized protein</fullName>
    </submittedName>
</protein>
<feature type="region of interest" description="Disordered" evidence="1">
    <location>
        <begin position="34"/>
        <end position="64"/>
    </location>
</feature>
<comment type="caution">
    <text evidence="2">The sequence shown here is derived from an EMBL/GenBank/DDBJ whole genome shotgun (WGS) entry which is preliminary data.</text>
</comment>
<dbReference type="EMBL" id="MNAD01000879">
    <property type="protein sequence ID" value="OJT09801.1"/>
    <property type="molecule type" value="Genomic_DNA"/>
</dbReference>
<dbReference type="OrthoDB" id="10580216at2759"/>
<evidence type="ECO:0000313" key="3">
    <source>
        <dbReference type="Proteomes" id="UP000184267"/>
    </source>
</evidence>
<proteinExistence type="predicted"/>